<dbReference type="OrthoDB" id="7051241at2"/>
<dbReference type="GO" id="GO:0009279">
    <property type="term" value="C:cell outer membrane"/>
    <property type="evidence" value="ECO:0007669"/>
    <property type="project" value="UniProtKB-SubCell"/>
</dbReference>
<evidence type="ECO:0000256" key="3">
    <source>
        <dbReference type="ARBA" id="ARBA00022452"/>
    </source>
</evidence>
<name>A0A516IS59_9SPHN</name>
<dbReference type="InterPro" id="IPR036942">
    <property type="entry name" value="Beta-barrel_TonB_sf"/>
</dbReference>
<keyword evidence="5 9" id="KW-0798">TonB box</keyword>
<keyword evidence="6 8" id="KW-0472">Membrane</keyword>
<dbReference type="RefSeq" id="WP_147494194.1">
    <property type="nucleotide sequence ID" value="NZ_CP041659.1"/>
</dbReference>
<evidence type="ECO:0000256" key="11">
    <source>
        <dbReference type="SAM" id="SignalP"/>
    </source>
</evidence>
<dbReference type="Gene3D" id="2.170.130.10">
    <property type="entry name" value="TonB-dependent receptor, plug domain"/>
    <property type="match status" value="1"/>
</dbReference>
<gene>
    <name evidence="14" type="ORF">FMM02_07100</name>
</gene>
<dbReference type="Pfam" id="PF07715">
    <property type="entry name" value="Plug"/>
    <property type="match status" value="1"/>
</dbReference>
<evidence type="ECO:0000259" key="12">
    <source>
        <dbReference type="Pfam" id="PF00593"/>
    </source>
</evidence>
<dbReference type="Gene3D" id="2.40.170.20">
    <property type="entry name" value="TonB-dependent receptor, beta-barrel domain"/>
    <property type="match status" value="1"/>
</dbReference>
<dbReference type="PANTHER" id="PTHR47234">
    <property type="match status" value="1"/>
</dbReference>
<feature type="signal peptide" evidence="11">
    <location>
        <begin position="1"/>
        <end position="27"/>
    </location>
</feature>
<comment type="similarity">
    <text evidence="8 9">Belongs to the TonB-dependent receptor family.</text>
</comment>
<dbReference type="InterPro" id="IPR037066">
    <property type="entry name" value="Plug_dom_sf"/>
</dbReference>
<keyword evidence="7 8" id="KW-0998">Cell outer membrane</keyword>
<dbReference type="PANTHER" id="PTHR47234:SF2">
    <property type="entry name" value="TONB-DEPENDENT RECEPTOR"/>
    <property type="match status" value="1"/>
</dbReference>
<dbReference type="KEGG" id="sxa:FMM02_07100"/>
<evidence type="ECO:0000256" key="6">
    <source>
        <dbReference type="ARBA" id="ARBA00023136"/>
    </source>
</evidence>
<comment type="subcellular location">
    <subcellularLocation>
        <location evidence="1 8">Cell outer membrane</location>
        <topology evidence="1 8">Multi-pass membrane protein</topology>
    </subcellularLocation>
</comment>
<keyword evidence="15" id="KW-1185">Reference proteome</keyword>
<evidence type="ECO:0000256" key="2">
    <source>
        <dbReference type="ARBA" id="ARBA00022448"/>
    </source>
</evidence>
<protein>
    <submittedName>
        <fullName evidence="14">TonB-dependent receptor</fullName>
    </submittedName>
</protein>
<feature type="domain" description="TonB-dependent receptor-like beta-barrel" evidence="12">
    <location>
        <begin position="481"/>
        <end position="1004"/>
    </location>
</feature>
<organism evidence="14 15">
    <name type="scientific">Sphingomonas xanthus</name>
    <dbReference type="NCBI Taxonomy" id="2594473"/>
    <lineage>
        <taxon>Bacteria</taxon>
        <taxon>Pseudomonadati</taxon>
        <taxon>Pseudomonadota</taxon>
        <taxon>Alphaproteobacteria</taxon>
        <taxon>Sphingomonadales</taxon>
        <taxon>Sphingomonadaceae</taxon>
        <taxon>Sphingomonas</taxon>
    </lineage>
</organism>
<keyword evidence="11" id="KW-0732">Signal</keyword>
<dbReference type="Proteomes" id="UP000321857">
    <property type="component" value="Chromosome"/>
</dbReference>
<evidence type="ECO:0000256" key="4">
    <source>
        <dbReference type="ARBA" id="ARBA00022692"/>
    </source>
</evidence>
<dbReference type="InterPro" id="IPR000531">
    <property type="entry name" value="Beta-barrel_TonB"/>
</dbReference>
<keyword evidence="14" id="KW-0675">Receptor</keyword>
<evidence type="ECO:0000313" key="15">
    <source>
        <dbReference type="Proteomes" id="UP000321857"/>
    </source>
</evidence>
<evidence type="ECO:0000313" key="14">
    <source>
        <dbReference type="EMBL" id="QDP19745.1"/>
    </source>
</evidence>
<evidence type="ECO:0000256" key="9">
    <source>
        <dbReference type="RuleBase" id="RU003357"/>
    </source>
</evidence>
<dbReference type="AlphaFoldDB" id="A0A516IS59"/>
<reference evidence="14 15" key="1">
    <citation type="submission" date="2019-07" db="EMBL/GenBank/DDBJ databases">
        <title>Sphingomonas AE3 Genome sequencing and assembly.</title>
        <authorList>
            <person name="Kim H."/>
        </authorList>
    </citation>
    <scope>NUCLEOTIDE SEQUENCE [LARGE SCALE GENOMIC DNA]</scope>
    <source>
        <strain evidence="14 15">AE3</strain>
    </source>
</reference>
<accession>A0A516IS59</accession>
<sequence length="1041" mass="111371">MTSTYRNRLLGTTLLVGSALLSTPAFAQEVQEPVVGDTPAEAVDESRAEAPTAAAAQEIVVTGSRIARPNLTSNSPIAVVTGEETVENADVTLDTFLNTLPQVNPAGTTTSNNPGNGGQSSVNLRGLGSNRNLVLIDGRRPMVSATDQSVDLNTIPQGLIERIEIITGGAGAAYGADAIAGVVNMRLKNNFQGVELRGTYSQSVPEWDAMEYQVSGLLGANFDDGRGNIAISAEVSNREDLGKVERPFSVQATSTTGTPPTGRYVGSSGNGLTAAQIQNFFTTQYGITSGAPTSLSRIGFNSDGSLFGVGVFNTPEDVVNYKYDPLGTDPAAANQNFFPDFYSYNFDQTNLLVLPLKRKSAFMRGHYEIDRHAELFVQGGYTEYQSKTALAATPVGTTIENPCGSNPLRAKSTLVECGRTITGLIAPITNPFIQASDLALLLAQRTGDDPALTGTGNQEGVRISKRFLDTGLRETAFDNKVLQGLIGLRGDIVDGWRYEAYYSWGRTTINNAASGNVNVQKVLDLLASPTGGTDLCAGGFNPIGIQPLSADCVEFINETGFTKTEFTQNIAQAYVSGDLAELPGGTMSMVLGVENRRFRYTFDPGVLFGPIAGFNTSTPDNGTNNFLDFFGELLIPIAKDAPWARSAELTLQARRSTVNANDIANGVDPKSNSSWAYGATLSWEPMQELRLRGSYQHSVRAANFGELFSGGGSFPQYFDPCSVTSNFRAEGGAAATALCSATGLGASGANTYVQTPGSQAFIGVNGNPNLKPEIGDTFTLGAVFQKWGITGSIDYYNIRVKDTIFSPDPNMIIAACYGYHGVNPDLNFANQYCSDGGASNFFRTPDISFIAIPDALGGDSSYFQAVNQGKIKTSGIDVQLGYSHPMDFIGAGSRLTANLLVNYLIDYKVEELPGVTIDYAGTASYFGAGLGTSFPEWKANLNLALNVKPFTFSTRIRYIDGMDNRASRQFPGEDLFTGPDSVFYFDFAAEADFKPLTLRIGMNNAFDKKPEEYAPNVQSGTDPSLYDVIGRRAYVSATLRF</sequence>
<keyword evidence="3 8" id="KW-1134">Transmembrane beta strand</keyword>
<evidence type="ECO:0000259" key="13">
    <source>
        <dbReference type="Pfam" id="PF07715"/>
    </source>
</evidence>
<feature type="domain" description="TonB-dependent receptor plug" evidence="13">
    <location>
        <begin position="73"/>
        <end position="182"/>
    </location>
</feature>
<keyword evidence="4 8" id="KW-0812">Transmembrane</keyword>
<dbReference type="SUPFAM" id="SSF56935">
    <property type="entry name" value="Porins"/>
    <property type="match status" value="1"/>
</dbReference>
<evidence type="ECO:0000256" key="8">
    <source>
        <dbReference type="PROSITE-ProRule" id="PRU01360"/>
    </source>
</evidence>
<evidence type="ECO:0000256" key="1">
    <source>
        <dbReference type="ARBA" id="ARBA00004571"/>
    </source>
</evidence>
<dbReference type="EMBL" id="CP041659">
    <property type="protein sequence ID" value="QDP19745.1"/>
    <property type="molecule type" value="Genomic_DNA"/>
</dbReference>
<dbReference type="InterPro" id="IPR039426">
    <property type="entry name" value="TonB-dep_rcpt-like"/>
</dbReference>
<feature type="chain" id="PRO_5021718195" evidence="11">
    <location>
        <begin position="28"/>
        <end position="1041"/>
    </location>
</feature>
<evidence type="ECO:0000256" key="5">
    <source>
        <dbReference type="ARBA" id="ARBA00023077"/>
    </source>
</evidence>
<dbReference type="PROSITE" id="PS52016">
    <property type="entry name" value="TONB_DEPENDENT_REC_3"/>
    <property type="match status" value="1"/>
</dbReference>
<dbReference type="InterPro" id="IPR012910">
    <property type="entry name" value="Plug_dom"/>
</dbReference>
<evidence type="ECO:0000256" key="10">
    <source>
        <dbReference type="SAM" id="MobiDB-lite"/>
    </source>
</evidence>
<feature type="region of interest" description="Disordered" evidence="10">
    <location>
        <begin position="102"/>
        <end position="124"/>
    </location>
</feature>
<proteinExistence type="inferred from homology"/>
<evidence type="ECO:0000256" key="7">
    <source>
        <dbReference type="ARBA" id="ARBA00023237"/>
    </source>
</evidence>
<keyword evidence="2 8" id="KW-0813">Transport</keyword>
<dbReference type="Pfam" id="PF00593">
    <property type="entry name" value="TonB_dep_Rec_b-barrel"/>
    <property type="match status" value="1"/>
</dbReference>